<feature type="region of interest" description="Disordered" evidence="1">
    <location>
        <begin position="265"/>
        <end position="333"/>
    </location>
</feature>
<comment type="caution">
    <text evidence="3">The sequence shown here is derived from an EMBL/GenBank/DDBJ whole genome shotgun (WGS) entry which is preliminary data.</text>
</comment>
<feature type="transmembrane region" description="Helical" evidence="2">
    <location>
        <begin position="178"/>
        <end position="199"/>
    </location>
</feature>
<evidence type="ECO:0000313" key="3">
    <source>
        <dbReference type="EMBL" id="KAB2344010.1"/>
    </source>
</evidence>
<sequence length="333" mass="36278">MSSPIERQEEIAQYAQDVRAALADVPEADRAELLEDLEDHLAEVAAESDEPLANRLGTPAAYATELRAAYGTGTVRTRRSVRATATGTYQSMESRLRAKVEGSPAFGAVWNFLKEFRSLWWIVRAWVAALLLWRFWDDDWHARPWGAAQWMVLVVFVVASIALGQWSRAHPDRSPRALIIGLNGLAVLLLVGIQVNLGLTHLASRGIEKIGVMAAPSVAESPSAAPDVANLYPYSKDGKPLKDILLYDQDGRPLQLDYEAHGYQLDRCGSPPPIANSYPLPLRQQDDPDMEPTPGPSCVPGSPMPAPKSSDGPTFTPTPTPAPTSTPTPTPTR</sequence>
<evidence type="ECO:0000313" key="4">
    <source>
        <dbReference type="Proteomes" id="UP000468735"/>
    </source>
</evidence>
<dbReference type="RefSeq" id="WP_151565638.1">
    <property type="nucleotide sequence ID" value="NZ_WBMT01000017.1"/>
</dbReference>
<evidence type="ECO:0000256" key="1">
    <source>
        <dbReference type="SAM" id="MobiDB-lite"/>
    </source>
</evidence>
<organism evidence="3 4">
    <name type="scientific">Actinomadura rudentiformis</name>
    <dbReference type="NCBI Taxonomy" id="359158"/>
    <lineage>
        <taxon>Bacteria</taxon>
        <taxon>Bacillati</taxon>
        <taxon>Actinomycetota</taxon>
        <taxon>Actinomycetes</taxon>
        <taxon>Streptosporangiales</taxon>
        <taxon>Thermomonosporaceae</taxon>
        <taxon>Actinomadura</taxon>
    </lineage>
</organism>
<dbReference type="EMBL" id="WBMT01000017">
    <property type="protein sequence ID" value="KAB2344010.1"/>
    <property type="molecule type" value="Genomic_DNA"/>
</dbReference>
<accession>A0A6H9YQU6</accession>
<dbReference type="AlphaFoldDB" id="A0A6H9YQU6"/>
<keyword evidence="4" id="KW-1185">Reference proteome</keyword>
<evidence type="ECO:0000256" key="2">
    <source>
        <dbReference type="SAM" id="Phobius"/>
    </source>
</evidence>
<protein>
    <submittedName>
        <fullName evidence="3">Uncharacterized protein</fullName>
    </submittedName>
</protein>
<gene>
    <name evidence="3" type="ORF">F8566_32235</name>
</gene>
<feature type="compositionally biased region" description="Pro residues" evidence="1">
    <location>
        <begin position="316"/>
        <end position="333"/>
    </location>
</feature>
<name>A0A6H9YQU6_9ACTN</name>
<keyword evidence="2" id="KW-0472">Membrane</keyword>
<feature type="transmembrane region" description="Helical" evidence="2">
    <location>
        <begin position="148"/>
        <end position="166"/>
    </location>
</feature>
<dbReference type="OrthoDB" id="5185521at2"/>
<feature type="compositionally biased region" description="Pro residues" evidence="1">
    <location>
        <begin position="291"/>
        <end position="306"/>
    </location>
</feature>
<dbReference type="Proteomes" id="UP000468735">
    <property type="component" value="Unassembled WGS sequence"/>
</dbReference>
<reference evidence="3 4" key="1">
    <citation type="submission" date="2019-09" db="EMBL/GenBank/DDBJ databases">
        <title>Actinomadura physcomitrii sp. nov., a novel actinomycete isolated from moss [Physcomitrium sphaericum (Ludw) Fuernr].</title>
        <authorList>
            <person name="Zhuang X."/>
            <person name="Liu C."/>
        </authorList>
    </citation>
    <scope>NUCLEOTIDE SEQUENCE [LARGE SCALE GENOMIC DNA]</scope>
    <source>
        <strain evidence="3 4">HMC1</strain>
    </source>
</reference>
<keyword evidence="2" id="KW-1133">Transmembrane helix</keyword>
<proteinExistence type="predicted"/>
<dbReference type="Pfam" id="PF22564">
    <property type="entry name" value="HAAS"/>
    <property type="match status" value="1"/>
</dbReference>
<keyword evidence="2" id="KW-0812">Transmembrane</keyword>
<feature type="transmembrane region" description="Helical" evidence="2">
    <location>
        <begin position="119"/>
        <end position="136"/>
    </location>
</feature>